<dbReference type="InterPro" id="IPR006016">
    <property type="entry name" value="UspA"/>
</dbReference>
<comment type="caution">
    <text evidence="6">The sequence shown here is derived from an EMBL/GenBank/DDBJ whole genome shotgun (WGS) entry which is preliminary data.</text>
</comment>
<sequence length="291" mass="32567">MRELLVIADKEGGKQSAFYHALEIAKNTGAKIEFVGFVHAPGVDSSEILSHEEKRKVHHNYIDRKQEVMDTFLEGIDLGDVKIHVDVVWEKSFERWVIARCDQKSFDMVFKSGHRSEAFMYTPSDWQLMRHCPEPVMIVGDKPWKEGGVVLAALDLGSTSQRTLDLNEDIMRQAIKLAGATNSEVHACYSIAVPKALADLDLIDPKTYEDKMKASLDPMIRRLVEDAGLDRSKLHLVAGKPAKEICRISQNIDADVVILGNKTRTSLRGRLLGNTAENVLHKVPSDVVVIK</sequence>
<evidence type="ECO:0000256" key="1">
    <source>
        <dbReference type="ARBA" id="ARBA00004496"/>
    </source>
</evidence>
<keyword evidence="3" id="KW-0963">Cytoplasm</keyword>
<dbReference type="OrthoDB" id="239260at2"/>
<dbReference type="Gene3D" id="3.40.50.12370">
    <property type="match status" value="1"/>
</dbReference>
<dbReference type="EMBL" id="VIKS01000014">
    <property type="protein sequence ID" value="TQV84559.1"/>
    <property type="molecule type" value="Genomic_DNA"/>
</dbReference>
<accession>A0A545U514</accession>
<dbReference type="GO" id="GO:0005737">
    <property type="term" value="C:cytoplasm"/>
    <property type="evidence" value="ECO:0007669"/>
    <property type="project" value="UniProtKB-SubCell"/>
</dbReference>
<evidence type="ECO:0000313" key="7">
    <source>
        <dbReference type="Proteomes" id="UP000315439"/>
    </source>
</evidence>
<keyword evidence="7" id="KW-1185">Reference proteome</keyword>
<evidence type="ECO:0000259" key="5">
    <source>
        <dbReference type="Pfam" id="PF00582"/>
    </source>
</evidence>
<comment type="similarity">
    <text evidence="2">Belongs to the universal stress protein A family.</text>
</comment>
<dbReference type="PANTHER" id="PTHR47892">
    <property type="entry name" value="UNIVERSAL STRESS PROTEIN E"/>
    <property type="match status" value="1"/>
</dbReference>
<evidence type="ECO:0000256" key="3">
    <source>
        <dbReference type="ARBA" id="ARBA00022490"/>
    </source>
</evidence>
<protein>
    <recommendedName>
        <fullName evidence="5">UspA domain-containing protein</fullName>
    </recommendedName>
</protein>
<reference evidence="6 7" key="1">
    <citation type="submission" date="2019-07" db="EMBL/GenBank/DDBJ databases">
        <title>Draft genome for Aliikangiella sp. M105.</title>
        <authorList>
            <person name="Wang G."/>
        </authorList>
    </citation>
    <scope>NUCLEOTIDE SEQUENCE [LARGE SCALE GENOMIC DNA]</scope>
    <source>
        <strain evidence="6 7">M105</strain>
    </source>
</reference>
<dbReference type="PANTHER" id="PTHR47892:SF1">
    <property type="entry name" value="UNIVERSAL STRESS PROTEIN E"/>
    <property type="match status" value="1"/>
</dbReference>
<gene>
    <name evidence="6" type="ORF">FLL46_23395</name>
</gene>
<name>A0A545U514_9GAMM</name>
<organism evidence="6 7">
    <name type="scientific">Aliikangiella coralliicola</name>
    <dbReference type="NCBI Taxonomy" id="2592383"/>
    <lineage>
        <taxon>Bacteria</taxon>
        <taxon>Pseudomonadati</taxon>
        <taxon>Pseudomonadota</taxon>
        <taxon>Gammaproteobacteria</taxon>
        <taxon>Oceanospirillales</taxon>
        <taxon>Pleioneaceae</taxon>
        <taxon>Aliikangiella</taxon>
    </lineage>
</organism>
<proteinExistence type="inferred from homology"/>
<comment type="function">
    <text evidence="4">Required for resistance to DNA-damaging agents.</text>
</comment>
<comment type="subcellular location">
    <subcellularLocation>
        <location evidence="1">Cytoplasm</location>
    </subcellularLocation>
</comment>
<dbReference type="Pfam" id="PF00582">
    <property type="entry name" value="Usp"/>
    <property type="match status" value="2"/>
</dbReference>
<evidence type="ECO:0000256" key="2">
    <source>
        <dbReference type="ARBA" id="ARBA00008791"/>
    </source>
</evidence>
<feature type="domain" description="UspA" evidence="5">
    <location>
        <begin position="2"/>
        <end position="139"/>
    </location>
</feature>
<dbReference type="Proteomes" id="UP000315439">
    <property type="component" value="Unassembled WGS sequence"/>
</dbReference>
<dbReference type="AlphaFoldDB" id="A0A545U514"/>
<dbReference type="SUPFAM" id="SSF52402">
    <property type="entry name" value="Adenine nucleotide alpha hydrolases-like"/>
    <property type="match status" value="2"/>
</dbReference>
<evidence type="ECO:0000256" key="4">
    <source>
        <dbReference type="ARBA" id="ARBA00037131"/>
    </source>
</evidence>
<dbReference type="RefSeq" id="WP_142934271.1">
    <property type="nucleotide sequence ID" value="NZ_ML660170.1"/>
</dbReference>
<feature type="domain" description="UspA" evidence="5">
    <location>
        <begin position="170"/>
        <end position="291"/>
    </location>
</feature>
<evidence type="ECO:0000313" key="6">
    <source>
        <dbReference type="EMBL" id="TQV84559.1"/>
    </source>
</evidence>